<comment type="caution">
    <text evidence="3">The sequence shown here is derived from an EMBL/GenBank/DDBJ whole genome shotgun (WGS) entry which is preliminary data.</text>
</comment>
<dbReference type="AlphaFoldDB" id="A0A1Q9DE24"/>
<accession>A0A1Q9DE24</accession>
<evidence type="ECO:0000313" key="3">
    <source>
        <dbReference type="EMBL" id="OLP93438.1"/>
    </source>
</evidence>
<reference evidence="3 4" key="1">
    <citation type="submission" date="2016-02" db="EMBL/GenBank/DDBJ databases">
        <title>Genome analysis of coral dinoflagellate symbionts highlights evolutionary adaptations to a symbiotic lifestyle.</title>
        <authorList>
            <person name="Aranda M."/>
            <person name="Li Y."/>
            <person name="Liew Y.J."/>
            <person name="Baumgarten S."/>
            <person name="Simakov O."/>
            <person name="Wilson M."/>
            <person name="Piel J."/>
            <person name="Ashoor H."/>
            <person name="Bougouffa S."/>
            <person name="Bajic V.B."/>
            <person name="Ryu T."/>
            <person name="Ravasi T."/>
            <person name="Bayer T."/>
            <person name="Micklem G."/>
            <person name="Kim H."/>
            <person name="Bhak J."/>
            <person name="Lajeunesse T.C."/>
            <person name="Voolstra C.R."/>
        </authorList>
    </citation>
    <scope>NUCLEOTIDE SEQUENCE [LARGE SCALE GENOMIC DNA]</scope>
    <source>
        <strain evidence="3 4">CCMP2467</strain>
    </source>
</reference>
<gene>
    <name evidence="3" type="ORF">AK812_SmicGene24646</name>
</gene>
<dbReference type="Proteomes" id="UP000186817">
    <property type="component" value="Unassembled WGS sequence"/>
</dbReference>
<keyword evidence="2" id="KW-0732">Signal</keyword>
<feature type="region of interest" description="Disordered" evidence="1">
    <location>
        <begin position="987"/>
        <end position="1045"/>
    </location>
</feature>
<feature type="chain" id="PRO_5012706096" evidence="2">
    <location>
        <begin position="32"/>
        <end position="1103"/>
    </location>
</feature>
<feature type="signal peptide" evidence="2">
    <location>
        <begin position="1"/>
        <end position="31"/>
    </location>
</feature>
<evidence type="ECO:0000256" key="1">
    <source>
        <dbReference type="SAM" id="MobiDB-lite"/>
    </source>
</evidence>
<sequence>MGGVQSHPSCLCHWGTALVIVAMTLRAWLEAQVPAAMLDNIRERIGLPDVATLMLQRSPQQGQAFKELVQYRLQAVRDAVPVWKEAGHGSRGGETGGLAQSSKSARGHWLGVTSIREQVFFPVFVPYASVIRGRPGNVFQKSWLEKVFTPAIESTFECTYTLASQPGEQVSFLKRMHRITESGVIVQAQSDLIHKMCDVVGISARKTSALPCSKEILKCSDSKPLEPDKVHGWIRIAFGPEGERDKHTAGPSTKTRHVDARLFWVQEKVKVPSLESLACGDVFSYFDMVFLLVYGFVERGECFSTTALRYYEQAFKDPVQLAVSVSDHDIAAATVEECLGDSVAAHSKPALVEKLWQWVLDKQAGSSRQARLIASQAGASSTVPFPVRGDIGQTYEVILQQSPSLSLKVLEKAIRTQKASYRSDRETFESSEKKLWALKLAAFIEEAGMPLASRIVGHEQAAQLWERAFGARRSKTLRNRAMTWAKVREWLLASTGKPWPDMAEIMLSYLEERHESQGMGKSIPNGILGALALLEQVGQVDSDRRLSEDRLLIEACRSWTAELEQGAPPRRQAPMFTVAVILAAELCVCKQTFPVGLRFYAFVLLLLIWATMRCDDIQGVDPSSFVLSQIGAKFIIRRTKTSGPGKAVGNLFGYIGRGVGLTGYEAAHQHFNDKVSSDLVHLLQEAGVPLGLQYRMTLHFDTIGKFSAYADTRATIRTALRDDFALEGDTLEKRSAVAAVIMAWESCKSYVTKEADIKAEAKLLGVTRPIAHTDRTAMKAAFEKTHYRLEEHLEPSEAYLSAKVEEVEGSEITASPLSDVTSRKTSRDSGIQTTVDQNGHVRVVKSKVKGQLPQNTEELRLALKVEGHMWTMLSSKFRNIGLFRGMGPGVWADFSDYLMGEKVYLMKIPNQYGDNTGVRPPWHVLLQYEFQVRKEAVKTSVRENRPLAEVLPEKSRDSEIREQHFISPIALQSVINEGRGNRLRWQQEAPTQQRWQPYQPWSRNTEKGDKGYKGKHINMKGDYKGGKSKGSKGKDKDGKGKRVLTHTPDGRQICYAFNEGGCDGSCGRVHICQVPGCGQQHPMWQHWQKKAGGGDGAKGADKA</sequence>
<name>A0A1Q9DE24_SYMMI</name>
<proteinExistence type="predicted"/>
<evidence type="ECO:0000313" key="4">
    <source>
        <dbReference type="Proteomes" id="UP000186817"/>
    </source>
</evidence>
<keyword evidence="4" id="KW-1185">Reference proteome</keyword>
<protein>
    <submittedName>
        <fullName evidence="3">Uncharacterized protein</fullName>
    </submittedName>
</protein>
<dbReference type="OrthoDB" id="446918at2759"/>
<feature type="compositionally biased region" description="Polar residues" evidence="1">
    <location>
        <begin position="988"/>
        <end position="1003"/>
    </location>
</feature>
<organism evidence="3 4">
    <name type="scientific">Symbiodinium microadriaticum</name>
    <name type="common">Dinoflagellate</name>
    <name type="synonym">Zooxanthella microadriatica</name>
    <dbReference type="NCBI Taxonomy" id="2951"/>
    <lineage>
        <taxon>Eukaryota</taxon>
        <taxon>Sar</taxon>
        <taxon>Alveolata</taxon>
        <taxon>Dinophyceae</taxon>
        <taxon>Suessiales</taxon>
        <taxon>Symbiodiniaceae</taxon>
        <taxon>Symbiodinium</taxon>
    </lineage>
</organism>
<feature type="region of interest" description="Disordered" evidence="1">
    <location>
        <begin position="813"/>
        <end position="833"/>
    </location>
</feature>
<evidence type="ECO:0000256" key="2">
    <source>
        <dbReference type="SAM" id="SignalP"/>
    </source>
</evidence>
<dbReference type="EMBL" id="LSRX01000580">
    <property type="protein sequence ID" value="OLP93438.1"/>
    <property type="molecule type" value="Genomic_DNA"/>
</dbReference>